<proteinExistence type="predicted"/>
<dbReference type="eggNOG" id="COG3311">
    <property type="taxonomic scope" value="Bacteria"/>
</dbReference>
<dbReference type="InterPro" id="IPR009061">
    <property type="entry name" value="DNA-bd_dom_put_sf"/>
</dbReference>
<dbReference type="InterPro" id="IPR041657">
    <property type="entry name" value="HTH_17"/>
</dbReference>
<reference evidence="2 3" key="1">
    <citation type="submission" date="2014-03" db="EMBL/GenBank/DDBJ databases">
        <title>Whole genome sequence of Novosphingobium resinovorum KF1.</title>
        <authorList>
            <person name="Gan H.M."/>
            <person name="Gan H.Y."/>
            <person name="Chew T.H."/>
            <person name="Savka M.A."/>
        </authorList>
    </citation>
    <scope>NUCLEOTIDE SEQUENCE [LARGE SCALE GENOMIC DNA]</scope>
    <source>
        <strain evidence="2 3">KF1</strain>
    </source>
</reference>
<organism evidence="2 3">
    <name type="scientific">Novosphingobium resinovorum</name>
    <dbReference type="NCBI Taxonomy" id="158500"/>
    <lineage>
        <taxon>Bacteria</taxon>
        <taxon>Pseudomonadati</taxon>
        <taxon>Pseudomonadota</taxon>
        <taxon>Alphaproteobacteria</taxon>
        <taxon>Sphingomonadales</taxon>
        <taxon>Sphingomonadaceae</taxon>
        <taxon>Novosphingobium</taxon>
    </lineage>
</organism>
<dbReference type="RefSeq" id="WP_036524149.1">
    <property type="nucleotide sequence ID" value="NZ_JFYZ01000002.1"/>
</dbReference>
<dbReference type="Pfam" id="PF12728">
    <property type="entry name" value="HTH_17"/>
    <property type="match status" value="1"/>
</dbReference>
<dbReference type="PATRIC" id="fig|158500.4.peg.1226"/>
<dbReference type="SUPFAM" id="SSF46955">
    <property type="entry name" value="Putative DNA-binding domain"/>
    <property type="match status" value="1"/>
</dbReference>
<feature type="domain" description="Helix-turn-helix" evidence="1">
    <location>
        <begin position="14"/>
        <end position="60"/>
    </location>
</feature>
<dbReference type="AlphaFoldDB" id="A0A031K456"/>
<evidence type="ECO:0000313" key="3">
    <source>
        <dbReference type="Proteomes" id="UP000024329"/>
    </source>
</evidence>
<name>A0A031K456_9SPHN</name>
<comment type="caution">
    <text evidence="2">The sequence shown here is derived from an EMBL/GenBank/DDBJ whole genome shotgun (WGS) entry which is preliminary data.</text>
</comment>
<gene>
    <name evidence="2" type="ORF">BV97_01192</name>
</gene>
<evidence type="ECO:0000313" key="2">
    <source>
        <dbReference type="EMBL" id="EZP83999.1"/>
    </source>
</evidence>
<sequence>MGDTASKAGAVRPYLNTAQAAHYLGIGWRKLMRLRVAGEGPCFRKHGRLIFYHPDDLDAWSLGASGARHDR</sequence>
<dbReference type="Proteomes" id="UP000024329">
    <property type="component" value="Unassembled WGS sequence"/>
</dbReference>
<accession>A0A031K456</accession>
<protein>
    <recommendedName>
        <fullName evidence="1">Helix-turn-helix domain-containing protein</fullName>
    </recommendedName>
</protein>
<dbReference type="EMBL" id="JFYZ01000002">
    <property type="protein sequence ID" value="EZP83999.1"/>
    <property type="molecule type" value="Genomic_DNA"/>
</dbReference>
<evidence type="ECO:0000259" key="1">
    <source>
        <dbReference type="Pfam" id="PF12728"/>
    </source>
</evidence>